<protein>
    <submittedName>
        <fullName evidence="1">Uncharacterized protein</fullName>
    </submittedName>
</protein>
<feature type="non-terminal residue" evidence="1">
    <location>
        <position position="122"/>
    </location>
</feature>
<comment type="caution">
    <text evidence="1">The sequence shown here is derived from an EMBL/GenBank/DDBJ whole genome shotgun (WGS) entry which is preliminary data.</text>
</comment>
<evidence type="ECO:0000313" key="2">
    <source>
        <dbReference type="Proteomes" id="UP000434412"/>
    </source>
</evidence>
<dbReference type="Proteomes" id="UP000434412">
    <property type="component" value="Unassembled WGS sequence"/>
</dbReference>
<sequence length="122" mass="13649">MSKSDYKLDVGKLKKDTEPTSAISFMAYEIENANNHNLSKMAIKEQLDRSTERGMFPSNFEYVDSYTDSLTGVTTSAFLNKDTGKVTLGMTGTNLQDEAFKKLKEGEFSRQNVTNALETVKD</sequence>
<dbReference type="EMBL" id="WPVZ01000526">
    <property type="protein sequence ID" value="MVL45730.1"/>
    <property type="molecule type" value="Genomic_DNA"/>
</dbReference>
<accession>A0A6B0CMQ1</accession>
<evidence type="ECO:0000313" key="1">
    <source>
        <dbReference type="EMBL" id="MVL45730.1"/>
    </source>
</evidence>
<organism evidence="1 2">
    <name type="scientific">Staphylococcus aureus</name>
    <dbReference type="NCBI Taxonomy" id="1280"/>
    <lineage>
        <taxon>Bacteria</taxon>
        <taxon>Bacillati</taxon>
        <taxon>Bacillota</taxon>
        <taxon>Bacilli</taxon>
        <taxon>Bacillales</taxon>
        <taxon>Staphylococcaceae</taxon>
        <taxon>Staphylococcus</taxon>
    </lineage>
</organism>
<proteinExistence type="predicted"/>
<name>A0A6B0CMQ1_STAAU</name>
<dbReference type="AlphaFoldDB" id="A0A6B0CMQ1"/>
<gene>
    <name evidence="1" type="ORF">GO941_09550</name>
</gene>
<reference evidence="1 2" key="1">
    <citation type="submission" date="2019-11" db="EMBL/GenBank/DDBJ databases">
        <title>Implementation of targeted gown and glove precautions to prevent Staphylococcus aureus acquisition in community-based nursing homes.</title>
        <authorList>
            <person name="Stine O.C."/>
        </authorList>
    </citation>
    <scope>NUCLEOTIDE SEQUENCE [LARGE SCALE GENOMIC DNA]</scope>
    <source>
        <strain evidence="1 2">S_2023.LVRQ.AN</strain>
    </source>
</reference>